<dbReference type="OrthoDB" id="9451547at2759"/>
<feature type="transmembrane region" description="Helical" evidence="1">
    <location>
        <begin position="92"/>
        <end position="108"/>
    </location>
</feature>
<feature type="transmembrane region" description="Helical" evidence="1">
    <location>
        <begin position="163"/>
        <end position="182"/>
    </location>
</feature>
<dbReference type="Proteomes" id="UP000620124">
    <property type="component" value="Unassembled WGS sequence"/>
</dbReference>
<dbReference type="PANTHER" id="PTHR35043">
    <property type="entry name" value="TRANSCRIPTION FACTOR DOMAIN-CONTAINING PROTEIN"/>
    <property type="match status" value="1"/>
</dbReference>
<gene>
    <name evidence="2" type="ORF">MVEN_02111800</name>
</gene>
<evidence type="ECO:0000313" key="3">
    <source>
        <dbReference type="Proteomes" id="UP000620124"/>
    </source>
</evidence>
<organism evidence="2 3">
    <name type="scientific">Mycena venus</name>
    <dbReference type="NCBI Taxonomy" id="2733690"/>
    <lineage>
        <taxon>Eukaryota</taxon>
        <taxon>Fungi</taxon>
        <taxon>Dikarya</taxon>
        <taxon>Basidiomycota</taxon>
        <taxon>Agaricomycotina</taxon>
        <taxon>Agaricomycetes</taxon>
        <taxon>Agaricomycetidae</taxon>
        <taxon>Agaricales</taxon>
        <taxon>Marasmiineae</taxon>
        <taxon>Mycenaceae</taxon>
        <taxon>Mycena</taxon>
    </lineage>
</organism>
<comment type="caution">
    <text evidence="2">The sequence shown here is derived from an EMBL/GenBank/DDBJ whole genome shotgun (WGS) entry which is preliminary data.</text>
</comment>
<reference evidence="2" key="1">
    <citation type="submission" date="2020-05" db="EMBL/GenBank/DDBJ databases">
        <title>Mycena genomes resolve the evolution of fungal bioluminescence.</title>
        <authorList>
            <person name="Tsai I.J."/>
        </authorList>
    </citation>
    <scope>NUCLEOTIDE SEQUENCE</scope>
    <source>
        <strain evidence="2">CCC161011</strain>
    </source>
</reference>
<dbReference type="EMBL" id="JACAZI010000022">
    <property type="protein sequence ID" value="KAF7336766.1"/>
    <property type="molecule type" value="Genomic_DNA"/>
</dbReference>
<evidence type="ECO:0000313" key="2">
    <source>
        <dbReference type="EMBL" id="KAF7336766.1"/>
    </source>
</evidence>
<proteinExistence type="predicted"/>
<protein>
    <submittedName>
        <fullName evidence="2">Uncharacterized protein</fullName>
    </submittedName>
</protein>
<name>A0A8H6XA37_9AGAR</name>
<keyword evidence="3" id="KW-1185">Reference proteome</keyword>
<feature type="transmembrane region" description="Helical" evidence="1">
    <location>
        <begin position="246"/>
        <end position="266"/>
    </location>
</feature>
<keyword evidence="1" id="KW-1133">Transmembrane helix</keyword>
<feature type="transmembrane region" description="Helical" evidence="1">
    <location>
        <begin position="129"/>
        <end position="151"/>
    </location>
</feature>
<dbReference type="PANTHER" id="PTHR35043:SF7">
    <property type="entry name" value="TRANSCRIPTION FACTOR DOMAIN-CONTAINING PROTEIN"/>
    <property type="match status" value="1"/>
</dbReference>
<keyword evidence="1" id="KW-0812">Transmembrane</keyword>
<sequence length="339" mass="37785">MPKIQKIYQTANTFLSIAVKHPRSKEVVRWHQRIFPLSPIHLLLRCEMLLLLLLVHLLSKNDGAALVLKPLEPRTPNDTCDDINNCRKLFDVIWGCLATFFACTWVSVHPNVPPPGQSWLALFWRRLKMMLMAVVAPEVIVGLAARQFFVARKLSKDFGFSKSHGFLLCMGGFVSSAGYPVTTRKQLKDPELGPQFLASIREVDAGDIMDKSKGDALSKGLALAQGLWFTTQCLARVHQQLAITKLEVTTLAFAVVNVFIWVLWWGKPLDVRRPIVIGPPNVPETGAANVIPHIYKKVWRRFVDNVADAIAGSWNATRYISTSSSSVPHVLVLGGGRNC</sequence>
<keyword evidence="1" id="KW-0472">Membrane</keyword>
<dbReference type="AlphaFoldDB" id="A0A8H6XA37"/>
<accession>A0A8H6XA37</accession>
<evidence type="ECO:0000256" key="1">
    <source>
        <dbReference type="SAM" id="Phobius"/>
    </source>
</evidence>